<name>A0A4P9WQL7_9FUNG</name>
<proteinExistence type="predicted"/>
<dbReference type="AlphaFoldDB" id="A0A4P9WQL7"/>
<dbReference type="EMBL" id="KZ993885">
    <property type="protein sequence ID" value="RKO94473.1"/>
    <property type="molecule type" value="Genomic_DNA"/>
</dbReference>
<accession>A0A4P9WQL7</accession>
<evidence type="ECO:0000313" key="2">
    <source>
        <dbReference type="Proteomes" id="UP000269721"/>
    </source>
</evidence>
<sequence>MLPVPQSPVVDNQPPLNIIELTLSDHAPRASRLSHVSLCRRPGGIVGSIHIVARRFHRRCPLLYILRSLRYRRLLLTSFGSLSRRSATFRTYRRLLLTSFGSLSRRSATFRTFHPHNARSTSIHASPGSTFDLSSHHILPVRSFWLSLTHSLSRRDCTKSFHDSSVLPETDSLAGEVDAPVGIHTVKSMVVEHIFIDEDQIKRKVMASSGIVTLHLLPCQCSSTNWEVEVPSIRRSGRLERLLRSAIEQTAVSVVIEKTAIGGKVGIEVDPLLNVIASLIISCVRL</sequence>
<evidence type="ECO:0000313" key="1">
    <source>
        <dbReference type="EMBL" id="RKO94473.1"/>
    </source>
</evidence>
<gene>
    <name evidence="1" type="ORF">BDK51DRAFT_38321</name>
</gene>
<organism evidence="1 2">
    <name type="scientific">Blyttiomyces helicus</name>
    <dbReference type="NCBI Taxonomy" id="388810"/>
    <lineage>
        <taxon>Eukaryota</taxon>
        <taxon>Fungi</taxon>
        <taxon>Fungi incertae sedis</taxon>
        <taxon>Chytridiomycota</taxon>
        <taxon>Chytridiomycota incertae sedis</taxon>
        <taxon>Chytridiomycetes</taxon>
        <taxon>Chytridiomycetes incertae sedis</taxon>
        <taxon>Blyttiomyces</taxon>
    </lineage>
</organism>
<protein>
    <submittedName>
        <fullName evidence="1">Uncharacterized protein</fullName>
    </submittedName>
</protein>
<keyword evidence="2" id="KW-1185">Reference proteome</keyword>
<dbReference type="Proteomes" id="UP000269721">
    <property type="component" value="Unassembled WGS sequence"/>
</dbReference>
<reference evidence="2" key="1">
    <citation type="journal article" date="2018" name="Nat. Microbiol.">
        <title>Leveraging single-cell genomics to expand the fungal tree of life.</title>
        <authorList>
            <person name="Ahrendt S.R."/>
            <person name="Quandt C.A."/>
            <person name="Ciobanu D."/>
            <person name="Clum A."/>
            <person name="Salamov A."/>
            <person name="Andreopoulos B."/>
            <person name="Cheng J.F."/>
            <person name="Woyke T."/>
            <person name="Pelin A."/>
            <person name="Henrissat B."/>
            <person name="Reynolds N.K."/>
            <person name="Benny G.L."/>
            <person name="Smith M.E."/>
            <person name="James T.Y."/>
            <person name="Grigoriev I.V."/>
        </authorList>
    </citation>
    <scope>NUCLEOTIDE SEQUENCE [LARGE SCALE GENOMIC DNA]</scope>
</reference>